<evidence type="ECO:0000259" key="2">
    <source>
        <dbReference type="Pfam" id="PF16344"/>
    </source>
</evidence>
<evidence type="ECO:0000259" key="1">
    <source>
        <dbReference type="Pfam" id="PF04773"/>
    </source>
</evidence>
<feature type="domain" description="FecR protein" evidence="1">
    <location>
        <begin position="121"/>
        <end position="210"/>
    </location>
</feature>
<dbReference type="InterPro" id="IPR032508">
    <property type="entry name" value="FecR_C"/>
</dbReference>
<dbReference type="PIRSF" id="PIRSF018266">
    <property type="entry name" value="FecR"/>
    <property type="match status" value="1"/>
</dbReference>
<evidence type="ECO:0000313" key="3">
    <source>
        <dbReference type="EMBL" id="OQP53505.1"/>
    </source>
</evidence>
<dbReference type="InterPro" id="IPR006860">
    <property type="entry name" value="FecR"/>
</dbReference>
<dbReference type="InterPro" id="IPR012373">
    <property type="entry name" value="Ferrdict_sens_TM"/>
</dbReference>
<dbReference type="PANTHER" id="PTHR30273:SF2">
    <property type="entry name" value="PROTEIN FECR"/>
    <property type="match status" value="1"/>
</dbReference>
<dbReference type="EMBL" id="LWBP01000210">
    <property type="protein sequence ID" value="OQP53505.1"/>
    <property type="molecule type" value="Genomic_DNA"/>
</dbReference>
<evidence type="ECO:0000313" key="4">
    <source>
        <dbReference type="Proteomes" id="UP000192276"/>
    </source>
</evidence>
<dbReference type="Pfam" id="PF04773">
    <property type="entry name" value="FecR"/>
    <property type="match status" value="1"/>
</dbReference>
<dbReference type="STRING" id="550983.A4R26_05840"/>
<dbReference type="GO" id="GO:0016989">
    <property type="term" value="F:sigma factor antagonist activity"/>
    <property type="evidence" value="ECO:0007669"/>
    <property type="project" value="TreeGrafter"/>
</dbReference>
<proteinExistence type="predicted"/>
<dbReference type="Gene3D" id="3.55.50.30">
    <property type="match status" value="1"/>
</dbReference>
<gene>
    <name evidence="3" type="ORF">A4R26_05840</name>
</gene>
<dbReference type="Gene3D" id="2.60.120.1440">
    <property type="match status" value="1"/>
</dbReference>
<dbReference type="AlphaFoldDB" id="A0A1V9F5E3"/>
<dbReference type="PANTHER" id="PTHR30273">
    <property type="entry name" value="PERIPLASMIC SIGNAL SENSOR AND SIGMA FACTOR ACTIVATOR FECR-RELATED"/>
    <property type="match status" value="1"/>
</dbReference>
<sequence>MNNITKDLLRRWIDGMCTTEEAAYVQQYLQQYPEVLLRQMDENWEHASGVMSKKATASLWQQIRSQIKPHGRTILIMGQWKKTAVAASVLAIFFTVSWWANNRRHNKPVAATIWKTVRNSGSGKMSFQLPDRSKVWLSKGAVLQYANDPEKGTRQILLTGEAFFDVHKDSLHPFSVQAGKVKLTVLGTRFNVEAYDNEENTRISLIEGKVSTNYSDTHNKTITTLLTPGNMLCYNRLKAEGNVQPVNISDAGSFTGADIVLQDISLNDALNRIGSHFGKTIHLQNNRDDQQQLTAVVPGNNLEAALSNLAFIYRLQYRIDDNTIQVVRR</sequence>
<reference evidence="4" key="1">
    <citation type="submission" date="2016-04" db="EMBL/GenBank/DDBJ databases">
        <authorList>
            <person name="Chen L."/>
            <person name="Zhuang W."/>
            <person name="Wang G."/>
        </authorList>
    </citation>
    <scope>NUCLEOTIDE SEQUENCE [LARGE SCALE GENOMIC DNA]</scope>
    <source>
        <strain evidence="4">208</strain>
    </source>
</reference>
<name>A0A1V9F5E3_9BACT</name>
<keyword evidence="4" id="KW-1185">Reference proteome</keyword>
<dbReference type="OrthoDB" id="738872at2"/>
<dbReference type="RefSeq" id="WP_081169383.1">
    <property type="nucleotide sequence ID" value="NZ_LWBP01000210.1"/>
</dbReference>
<dbReference type="Pfam" id="PF16344">
    <property type="entry name" value="FecR_C"/>
    <property type="match status" value="1"/>
</dbReference>
<protein>
    <submittedName>
        <fullName evidence="3">Uncharacterized protein</fullName>
    </submittedName>
</protein>
<accession>A0A1V9F5E3</accession>
<organism evidence="3 4">
    <name type="scientific">Niastella populi</name>
    <dbReference type="NCBI Taxonomy" id="550983"/>
    <lineage>
        <taxon>Bacteria</taxon>
        <taxon>Pseudomonadati</taxon>
        <taxon>Bacteroidota</taxon>
        <taxon>Chitinophagia</taxon>
        <taxon>Chitinophagales</taxon>
        <taxon>Chitinophagaceae</taxon>
        <taxon>Niastella</taxon>
    </lineage>
</organism>
<feature type="domain" description="Protein FecR C-terminal" evidence="2">
    <location>
        <begin position="259"/>
        <end position="325"/>
    </location>
</feature>
<comment type="caution">
    <text evidence="3">The sequence shown here is derived from an EMBL/GenBank/DDBJ whole genome shotgun (WGS) entry which is preliminary data.</text>
</comment>
<dbReference type="Proteomes" id="UP000192276">
    <property type="component" value="Unassembled WGS sequence"/>
</dbReference>